<proteinExistence type="inferred from homology"/>
<evidence type="ECO:0000256" key="10">
    <source>
        <dbReference type="SAM" id="MobiDB-lite"/>
    </source>
</evidence>
<feature type="domain" description="TFIIF beta subunit HTH" evidence="11">
    <location>
        <begin position="221"/>
        <end position="285"/>
    </location>
</feature>
<keyword evidence="6 9" id="KW-0804">Transcription</keyword>
<comment type="function">
    <text evidence="9">TFIIF is a general transcription initiation factor that binds to RNA polymerase II and helps to recruit it to the initiation complex in collaboration with TFIIB.</text>
</comment>
<dbReference type="PANTHER" id="PTHR10445:SF0">
    <property type="entry name" value="GENERAL TRANSCRIPTION FACTOR IIF SUBUNIT 2"/>
    <property type="match status" value="1"/>
</dbReference>
<evidence type="ECO:0000313" key="13">
    <source>
        <dbReference type="Proteomes" id="UP000001554"/>
    </source>
</evidence>
<dbReference type="GO" id="GO:0003677">
    <property type="term" value="F:DNA binding"/>
    <property type="evidence" value="ECO:0007669"/>
    <property type="project" value="UniProtKB-UniRule"/>
</dbReference>
<dbReference type="InterPro" id="IPR036388">
    <property type="entry name" value="WH-like_DNA-bd_sf"/>
</dbReference>
<sequence length="297" mass="33723">MEKKGSELDCKGSSNNLWLVKVPKYMSNKWMTVEDGEVGTLKINRRPGAPKPEVIFSLKEDLAQRDDGKGNSEAPREHKFVLSGTAGQPMGVFSQTSTVSSPRKPRKEFTPDVLPRHHKLVFSGVSNQSLMVFSQTRRADEAGSSNGALALEGKVAHRVDCRPVGGEHYMKLKRLQVLDAMTPMRTTMALDRAVTNNYKPVANHANNLEIERRKKEDGKRARADPEKVQEMLFSAFEKHQYYNIKDLVEITKQPIQYLKEVLKEIATYNLKAPHKNTWELKPEYRHYKGGETPMEQS</sequence>
<comment type="subcellular location">
    <subcellularLocation>
        <location evidence="1 9">Nucleus</location>
    </subcellularLocation>
</comment>
<evidence type="ECO:0000256" key="6">
    <source>
        <dbReference type="ARBA" id="ARBA00023163"/>
    </source>
</evidence>
<dbReference type="GO" id="GO:0006367">
    <property type="term" value="P:transcription initiation at RNA polymerase II promoter"/>
    <property type="evidence" value="ECO:0000318"/>
    <property type="project" value="GO_Central"/>
</dbReference>
<dbReference type="RefSeq" id="XP_035693599.1">
    <property type="nucleotide sequence ID" value="XM_035837706.1"/>
</dbReference>
<keyword evidence="5 9" id="KW-0238">DNA-binding</keyword>
<evidence type="ECO:0000259" key="12">
    <source>
        <dbReference type="Pfam" id="PF17683"/>
    </source>
</evidence>
<keyword evidence="13" id="KW-1185">Reference proteome</keyword>
<feature type="domain" description="TFIIF beta subunit N-terminal" evidence="12">
    <location>
        <begin position="15"/>
        <end position="164"/>
    </location>
</feature>
<dbReference type="InterPro" id="IPR036390">
    <property type="entry name" value="WH_DNA-bd_sf"/>
</dbReference>
<dbReference type="CDD" id="cd07980">
    <property type="entry name" value="TFIIF_beta"/>
    <property type="match status" value="1"/>
</dbReference>
<evidence type="ECO:0000256" key="2">
    <source>
        <dbReference type="ARBA" id="ARBA00009543"/>
    </source>
</evidence>
<dbReference type="GO" id="GO:0006368">
    <property type="term" value="P:transcription elongation by RNA polymerase II"/>
    <property type="evidence" value="ECO:0007669"/>
    <property type="project" value="UniProtKB-ARBA"/>
</dbReference>
<evidence type="ECO:0000256" key="7">
    <source>
        <dbReference type="ARBA" id="ARBA00023242"/>
    </source>
</evidence>
<dbReference type="SUPFAM" id="SSF50916">
    <property type="entry name" value="Rap30/74 interaction domains"/>
    <property type="match status" value="1"/>
</dbReference>
<dbReference type="KEGG" id="bfo:118427778"/>
<dbReference type="OrthoDB" id="26094at2759"/>
<dbReference type="SUPFAM" id="SSF46785">
    <property type="entry name" value="Winged helix' DNA-binding domain"/>
    <property type="match status" value="1"/>
</dbReference>
<dbReference type="Pfam" id="PF17683">
    <property type="entry name" value="TFIIF_beta_N"/>
    <property type="match status" value="1"/>
</dbReference>
<dbReference type="FunFam" id="1.10.10.10:FF:000035">
    <property type="entry name" value="General transcription factor IIF subunit 2"/>
    <property type="match status" value="1"/>
</dbReference>
<reference evidence="13" key="1">
    <citation type="journal article" date="2020" name="Nat. Ecol. Evol.">
        <title>Deeply conserved synteny resolves early events in vertebrate evolution.</title>
        <authorList>
            <person name="Simakov O."/>
            <person name="Marletaz F."/>
            <person name="Yue J.X."/>
            <person name="O'Connell B."/>
            <person name="Jenkins J."/>
            <person name="Brandt A."/>
            <person name="Calef R."/>
            <person name="Tung C.H."/>
            <person name="Huang T.K."/>
            <person name="Schmutz J."/>
            <person name="Satoh N."/>
            <person name="Yu J.K."/>
            <person name="Putnam N.H."/>
            <person name="Green R.E."/>
            <person name="Rokhsar D.S."/>
        </authorList>
    </citation>
    <scope>NUCLEOTIDE SEQUENCE [LARGE SCALE GENOMIC DNA]</scope>
    <source>
        <strain evidence="13">S238N-H82</strain>
    </source>
</reference>
<evidence type="ECO:0000256" key="8">
    <source>
        <dbReference type="ARBA" id="ARBA00033388"/>
    </source>
</evidence>
<dbReference type="PIRSF" id="PIRSF015849">
    <property type="entry name" value="TFIIF-beta"/>
    <property type="match status" value="1"/>
</dbReference>
<dbReference type="AlphaFoldDB" id="A0A9J7M5D1"/>
<dbReference type="Proteomes" id="UP000001554">
    <property type="component" value="Chromosome 12"/>
</dbReference>
<dbReference type="GO" id="GO:0005674">
    <property type="term" value="C:transcription factor TFIIF complex"/>
    <property type="evidence" value="ECO:0000318"/>
    <property type="project" value="GO_Central"/>
</dbReference>
<evidence type="ECO:0000256" key="9">
    <source>
        <dbReference type="PIRNR" id="PIRNR015849"/>
    </source>
</evidence>
<keyword evidence="4 9" id="KW-0805">Transcription regulation</keyword>
<evidence type="ECO:0000313" key="14">
    <source>
        <dbReference type="RefSeq" id="XP_035693599.1"/>
    </source>
</evidence>
<comment type="similarity">
    <text evidence="2 9">Belongs to the TFIIF beta subunit family.</text>
</comment>
<protein>
    <recommendedName>
        <fullName evidence="3 9">General transcription factor IIF subunit 2</fullName>
    </recommendedName>
    <alternativeName>
        <fullName evidence="8 9">Transcription initiation factor IIF subunit beta</fullName>
    </alternativeName>
</protein>
<evidence type="ECO:0000256" key="4">
    <source>
        <dbReference type="ARBA" id="ARBA00023015"/>
    </source>
</evidence>
<reference evidence="14" key="2">
    <citation type="submission" date="2025-08" db="UniProtKB">
        <authorList>
            <consortium name="RefSeq"/>
        </authorList>
    </citation>
    <scope>IDENTIFICATION</scope>
    <source>
        <strain evidence="14">S238N-H82</strain>
        <tissue evidence="14">Testes</tissue>
    </source>
</reference>
<dbReference type="InterPro" id="IPR040504">
    <property type="entry name" value="TFIIF_beta_N"/>
</dbReference>
<dbReference type="PANTHER" id="PTHR10445">
    <property type="entry name" value="GENERAL TRANSCRIPTION FACTOR IIF SUBUNIT 2"/>
    <property type="match status" value="1"/>
</dbReference>
<feature type="region of interest" description="Disordered" evidence="10">
    <location>
        <begin position="83"/>
        <end position="110"/>
    </location>
</feature>
<dbReference type="GeneID" id="118427778"/>
<evidence type="ECO:0000256" key="1">
    <source>
        <dbReference type="ARBA" id="ARBA00004123"/>
    </source>
</evidence>
<keyword evidence="7 9" id="KW-0539">Nucleus</keyword>
<dbReference type="OMA" id="PIADNCY"/>
<accession>A0A9J7M5D1</accession>
<evidence type="ECO:0000256" key="3">
    <source>
        <dbReference type="ARBA" id="ARBA00020815"/>
    </source>
</evidence>
<dbReference type="Gene3D" id="1.10.10.10">
    <property type="entry name" value="Winged helix-like DNA-binding domain superfamily/Winged helix DNA-binding domain"/>
    <property type="match status" value="1"/>
</dbReference>
<name>A0A9J7M5D1_BRAFL</name>
<dbReference type="Pfam" id="PF02270">
    <property type="entry name" value="TFIIF_beta"/>
    <property type="match status" value="1"/>
</dbReference>
<gene>
    <name evidence="14" type="primary">LOC118427778</name>
</gene>
<dbReference type="InterPro" id="IPR040450">
    <property type="entry name" value="TFIIF_beta_HTH"/>
</dbReference>
<organism evidence="13 14">
    <name type="scientific">Branchiostoma floridae</name>
    <name type="common">Florida lancelet</name>
    <name type="synonym">Amphioxus</name>
    <dbReference type="NCBI Taxonomy" id="7739"/>
    <lineage>
        <taxon>Eukaryota</taxon>
        <taxon>Metazoa</taxon>
        <taxon>Chordata</taxon>
        <taxon>Cephalochordata</taxon>
        <taxon>Leptocardii</taxon>
        <taxon>Amphioxiformes</taxon>
        <taxon>Branchiostomatidae</taxon>
        <taxon>Branchiostoma</taxon>
    </lineage>
</organism>
<dbReference type="InterPro" id="IPR003196">
    <property type="entry name" value="TFIIF_beta"/>
</dbReference>
<evidence type="ECO:0000259" key="11">
    <source>
        <dbReference type="Pfam" id="PF02270"/>
    </source>
</evidence>
<dbReference type="InterPro" id="IPR011039">
    <property type="entry name" value="TFIIF_interaction"/>
</dbReference>
<evidence type="ECO:0000256" key="5">
    <source>
        <dbReference type="ARBA" id="ARBA00023125"/>
    </source>
</evidence>